<dbReference type="PROSITE" id="PS00028">
    <property type="entry name" value="ZINC_FINGER_C2H2_1"/>
    <property type="match status" value="2"/>
</dbReference>
<feature type="domain" description="C2H2-type" evidence="2">
    <location>
        <begin position="1"/>
        <end position="26"/>
    </location>
</feature>
<dbReference type="EMBL" id="BTRK01000005">
    <property type="protein sequence ID" value="GMR52235.1"/>
    <property type="molecule type" value="Genomic_DNA"/>
</dbReference>
<keyword evidence="1" id="KW-0479">Metal-binding</keyword>
<keyword evidence="1" id="KW-0862">Zinc</keyword>
<dbReference type="SUPFAM" id="SSF57667">
    <property type="entry name" value="beta-beta-alpha zinc fingers"/>
    <property type="match status" value="1"/>
</dbReference>
<evidence type="ECO:0000313" key="3">
    <source>
        <dbReference type="EMBL" id="GMR52235.1"/>
    </source>
</evidence>
<keyword evidence="4" id="KW-1185">Reference proteome</keyword>
<accession>A0AAN5CXF9</accession>
<organism evidence="3 4">
    <name type="scientific">Pristionchus mayeri</name>
    <dbReference type="NCBI Taxonomy" id="1317129"/>
    <lineage>
        <taxon>Eukaryota</taxon>
        <taxon>Metazoa</taxon>
        <taxon>Ecdysozoa</taxon>
        <taxon>Nematoda</taxon>
        <taxon>Chromadorea</taxon>
        <taxon>Rhabditida</taxon>
        <taxon>Rhabditina</taxon>
        <taxon>Diplogasteromorpha</taxon>
        <taxon>Diplogasteroidea</taxon>
        <taxon>Neodiplogasteridae</taxon>
        <taxon>Pristionchus</taxon>
    </lineage>
</organism>
<dbReference type="PROSITE" id="PS50157">
    <property type="entry name" value="ZINC_FINGER_C2H2_2"/>
    <property type="match status" value="1"/>
</dbReference>
<dbReference type="InterPro" id="IPR036236">
    <property type="entry name" value="Znf_C2H2_sf"/>
</dbReference>
<proteinExistence type="predicted"/>
<evidence type="ECO:0000256" key="1">
    <source>
        <dbReference type="PROSITE-ProRule" id="PRU00042"/>
    </source>
</evidence>
<comment type="caution">
    <text evidence="3">The sequence shown here is derived from an EMBL/GenBank/DDBJ whole genome shotgun (WGS) entry which is preliminary data.</text>
</comment>
<dbReference type="AlphaFoldDB" id="A0AAN5CXF9"/>
<gene>
    <name evidence="3" type="ORF">PMAYCL1PPCAC_22430</name>
</gene>
<evidence type="ECO:0000313" key="4">
    <source>
        <dbReference type="Proteomes" id="UP001328107"/>
    </source>
</evidence>
<keyword evidence="1" id="KW-0863">Zinc-finger</keyword>
<feature type="non-terminal residue" evidence="3">
    <location>
        <position position="67"/>
    </location>
</feature>
<dbReference type="Proteomes" id="UP001328107">
    <property type="component" value="Unassembled WGS sequence"/>
</dbReference>
<feature type="non-terminal residue" evidence="3">
    <location>
        <position position="1"/>
    </location>
</feature>
<sequence length="67" mass="7837">CTECGKKLGSKRALQHHMWIHTDEKLKCLYCNTYYHSLSARESHVHSVHDKEVNSDEVKYDCENQTA</sequence>
<dbReference type="GO" id="GO:0008270">
    <property type="term" value="F:zinc ion binding"/>
    <property type="evidence" value="ECO:0007669"/>
    <property type="project" value="UniProtKB-KW"/>
</dbReference>
<dbReference type="Gene3D" id="3.30.160.60">
    <property type="entry name" value="Classic Zinc Finger"/>
    <property type="match status" value="1"/>
</dbReference>
<reference evidence="4" key="1">
    <citation type="submission" date="2022-10" db="EMBL/GenBank/DDBJ databases">
        <title>Genome assembly of Pristionchus species.</title>
        <authorList>
            <person name="Yoshida K."/>
            <person name="Sommer R.J."/>
        </authorList>
    </citation>
    <scope>NUCLEOTIDE SEQUENCE [LARGE SCALE GENOMIC DNA]</scope>
    <source>
        <strain evidence="4">RS5460</strain>
    </source>
</reference>
<protein>
    <recommendedName>
        <fullName evidence="2">C2H2-type domain-containing protein</fullName>
    </recommendedName>
</protein>
<evidence type="ECO:0000259" key="2">
    <source>
        <dbReference type="PROSITE" id="PS50157"/>
    </source>
</evidence>
<name>A0AAN5CXF9_9BILA</name>
<dbReference type="InterPro" id="IPR013087">
    <property type="entry name" value="Znf_C2H2_type"/>
</dbReference>